<dbReference type="OrthoDB" id="529675at2759"/>
<organism evidence="1 2">
    <name type="scientific">Mucuna pruriens</name>
    <name type="common">Velvet bean</name>
    <name type="synonym">Dolichos pruriens</name>
    <dbReference type="NCBI Taxonomy" id="157652"/>
    <lineage>
        <taxon>Eukaryota</taxon>
        <taxon>Viridiplantae</taxon>
        <taxon>Streptophyta</taxon>
        <taxon>Embryophyta</taxon>
        <taxon>Tracheophyta</taxon>
        <taxon>Spermatophyta</taxon>
        <taxon>Magnoliopsida</taxon>
        <taxon>eudicotyledons</taxon>
        <taxon>Gunneridae</taxon>
        <taxon>Pentapetalae</taxon>
        <taxon>rosids</taxon>
        <taxon>fabids</taxon>
        <taxon>Fabales</taxon>
        <taxon>Fabaceae</taxon>
        <taxon>Papilionoideae</taxon>
        <taxon>50 kb inversion clade</taxon>
        <taxon>NPAAA clade</taxon>
        <taxon>indigoferoid/millettioid clade</taxon>
        <taxon>Phaseoleae</taxon>
        <taxon>Mucuna</taxon>
    </lineage>
</organism>
<protein>
    <submittedName>
        <fullName evidence="1">Uncharacterized protein</fullName>
    </submittedName>
</protein>
<keyword evidence="2" id="KW-1185">Reference proteome</keyword>
<proteinExistence type="predicted"/>
<reference evidence="1" key="1">
    <citation type="submission" date="2018-05" db="EMBL/GenBank/DDBJ databases">
        <title>Draft genome of Mucuna pruriens seed.</title>
        <authorList>
            <person name="Nnadi N.E."/>
            <person name="Vos R."/>
            <person name="Hasami M.H."/>
            <person name="Devisetty U.K."/>
            <person name="Aguiy J.C."/>
        </authorList>
    </citation>
    <scope>NUCLEOTIDE SEQUENCE [LARGE SCALE GENOMIC DNA]</scope>
    <source>
        <strain evidence="1">JCA_2017</strain>
    </source>
</reference>
<feature type="non-terminal residue" evidence="1">
    <location>
        <position position="1"/>
    </location>
</feature>
<dbReference type="AlphaFoldDB" id="A0A371EVU9"/>
<name>A0A371EVU9_MUCPR</name>
<dbReference type="Pfam" id="PF05514">
    <property type="entry name" value="HR_lesion"/>
    <property type="match status" value="1"/>
</dbReference>
<evidence type="ECO:0000313" key="2">
    <source>
        <dbReference type="Proteomes" id="UP000257109"/>
    </source>
</evidence>
<dbReference type="InterPro" id="IPR008637">
    <property type="entry name" value="HR_lesion"/>
</dbReference>
<gene>
    <name evidence="1" type="ORF">CR513_50607</name>
</gene>
<dbReference type="Proteomes" id="UP000257109">
    <property type="component" value="Unassembled WGS sequence"/>
</dbReference>
<dbReference type="EMBL" id="QJKJ01011808">
    <property type="protein sequence ID" value="RDX70180.1"/>
    <property type="molecule type" value="Genomic_DNA"/>
</dbReference>
<accession>A0A371EVU9</accession>
<comment type="caution">
    <text evidence="1">The sequence shown here is derived from an EMBL/GenBank/DDBJ whole genome shotgun (WGS) entry which is preliminary data.</text>
</comment>
<sequence>MRRWRKCVAGEIALLEKANRRRKKVIGEVNTRRQRRRMKVGRWRRFRDLCWTMNSSLDFFVSTFEEKQRHLLHQLIATLIHYDFYNYDSEDKEFIQLFIKFTQFWLHSH</sequence>
<evidence type="ECO:0000313" key="1">
    <source>
        <dbReference type="EMBL" id="RDX70180.1"/>
    </source>
</evidence>